<dbReference type="FunFam" id="2.10.25.10:FF:000013">
    <property type="entry name" value="Teneurin transmembrane protein 4"/>
    <property type="match status" value="1"/>
</dbReference>
<dbReference type="GO" id="GO:0048666">
    <property type="term" value="P:neuron development"/>
    <property type="evidence" value="ECO:0007669"/>
    <property type="project" value="TreeGrafter"/>
</dbReference>
<dbReference type="PANTHER" id="PTHR11219:SF65">
    <property type="entry name" value="TENEURIN-3"/>
    <property type="match status" value="1"/>
</dbReference>
<dbReference type="Pfam" id="PF25023">
    <property type="entry name" value="TEN_YD-shell"/>
    <property type="match status" value="1"/>
</dbReference>
<sequence>MDVKERRPYCSLTKSRRDKERRYTGSSGDSEECGSGGGGGPGPRVPTQKSYSSSETLKAFDHQDSSRLLYSSRVKEMVHREQDEYTRQEQPPNHHQQGQSTLPPALPPHKQQPSVTALNHNSLSSRNRNPSPAPPAALPAELQTTPESVPLQDSWVLGSNVPLESRHFLFKTGTGTTPLFSTATPGYTMATGSVYSPPTRPLPRNTLSRSAFKFKKSSKYCSWRCTALSAVGLSVLLSVLLCYCIAMHLFGLNWQMQETEGYTFENGQGKSDTTPNTITALSADNGVFLQENNTIDTGEVDVGRRAVQEVPPGIFWRSQLYIDQPQFLKFNISVQRDALVGVYGRKGLPPSHTQYDFVELLDGSRLITKEKRGLVEVEAGFIQYLDSGIWHMAFYNDGKNSEQVSYNTIVIESVMECPHNCHGNGDCLSGTCHCFPGFLGPDCSRASCPVLCSGNGQYSRGRCLCFSGWKGTECDVPSNQCIDIHCGGHGICIMGVCACNTRYKGDNCEEVDCLDPGCSVHGVCIHGECHCSPGWGGTNCEILKTMCPDQCSGHGTYQSESGTCTCDTNWTGPDCSVEVCVVDCGSHGVCFGGSCRCEEGWTGTVCDQKACHPMCTKNGVCKEGKCECNQGWTGEHCNIGRSTGCPGLCNNNGRCTLDQNGWHCVCQSGWRGAGCDVAMETLCTDGKDNEGDGLVDCMDPDCCLQTSCQTQPYCRGSPDPSDIISQSPSSLMPQHAARSFYQRIRFLVGPEGSHVITGDNPFNKSLVSIIRGQVLTADGTPLIGVNVTFVHYPDHGYTVTRKDGMFDLLTNGGASLTLSFERAPFLIQYRTVWIPWNVFYVMDTLVMKKEENDIPSCDLSGFIRPSPVIVASPLSTCFRSSPEDGPIIPETQVLQEETSIPGSDLNLLYLSSRAAGYKPVLKVTMTQASVPFNLMKVHLMVAVVGRLFQKWFPAQPNLSYTFIWDKTDAYNQKVYGLSEAVVSVGFEYESCLDLILWEKRTATLQGYELDASNMGGWTLDKHHILDIQNGILYKGNGENVFISQQPPVISSIMGNGRRRSISCPSCNGQAEGNKLLAPVALACGADGSLFVGDFNYIRRIFPSGNVTSVMELRNKDFRHSNNPAHRYYLATDPVTGQLYVSDTNSRRIYRPKVLTGTKELIQNGEVVAGTGEQCPPFDEARCGDGGKATEALLMGPKGITVDKNGYIYFVDGTMIRKVDRNGIISTLLGSNDLTSARPLTCDTSMHIRQVRLEWPTALAINPMDNSIYVLDNNVVLQITENRQVRIVAGRPMHCQVPGIEYTLGKRAVQTMLEGAAAIALSYSGVLYIAETDEKKIHRIRQVSTDGEITPLAGALSDCDCKNDANCDCYQTGDGYAKDARLNSPSSLVVSPDGTLYVADLGNIRIRAVRRNQPPSGSAVSGPGSFEVASPSSQELYVFDSNGTHQFTMSLVTGDYKYNFSYSNEEDVTAVTDSSGNTLRIRRDPNRMPVRIVAPDNQVIWLTIGTNGGLKTLTAQGQELVLFTYHGNSGLLATKTIQIGWTTFYDYDSEGRLTNVTFPTGVVTNLHGDMTGAITVDIETSGRDEDVSITTNLSSIDSFYTLVQDQLRNSYQVGYDHSLRVIYANGMDTHYQTEPHILAGAANPTVARRNMTLPGENGQNLVEWRFRKEQTRGKVIVFGRKLRVNGRNLLSVDYDRTLRTEKIYDDHRKFLLKIVYDTQGHPTLWVPSSKLLSVNLTYSSTGQVTSLQRGPTTERVEYDGQGRIVSRVFADGKTWSFTYLDKSMVLLLHSQRQYIFDYDLLDRLSAVTMPSVARHTMQTIRSLGYYRNIYNPPESNASVTVDYSEDGQLLRVAHLGTGRRILYKYRRQNKMAEILYDSTRVSFTYDETAGVLKTVNLQSEGFICSIRYRQIGPLVDRQIFRFSEDGMVNARFDYTYDNSFRVTSMQAVINETPLPIDLYQFDDISGKVEQFGKFGVIYYDINQIISTAVMTYTKHFDVHGRIKEIQYEIFRSLMYWITIQYDNMGRVTKREIKIGPFANTTKYGYEYDVDGQLQTVYLNEKMMWRYNYDLNGNLHLLNPGNSARLTPLRYDLRDRITRLGDVQYRLDDDGFLRQRGAEIFEYNSKGLLERVYSKGNSWTIQYRYDGLGRRVASRTSLGQHLQFFYADLNYPTRITHVYNHSSSEITSLYYDLQGHLFAMEISSGEEFYIACDNTGTPLAVFSSNGLLLNPRSSMSYGEVYFDSNPDFVLVIGFHGGLYDPLTRLLHFGDRDYDIPAGRWTTPDIGTWTRVGKDPAPFNLYMFRNNNPVSKVHEVKEYVTDVNIWLVTFGFHLHNAIPGFPIPKFDLTQPSLEMKKSQLWDDLPSISGVQQEVTRQAKAFLSFERMPEIQLSRRHSNREKPWLWFATAKSLIGKGVMLAVTQGRVVTNTLNIANEDCIKVAAVLNNAFYLEDLHFTVEGRDTHYFIKTSLPESDLGALRLTSGRKSLENGVNVTVSQSTTVVNGRTRRFADVELQYGALALHVRYGMTLDEEKARVLEQARQKALSSAWSREQQRVREGEEGVRLWTEGEKRQLLSGGKVLGYDGYYVLSIEQYPELADSANNIQFLRQSEIGKR</sequence>
<dbReference type="FunFam" id="2.10.25.10:FF:000016">
    <property type="entry name" value="Teneurin transmembrane protein 2"/>
    <property type="match status" value="1"/>
</dbReference>
<feature type="region of interest" description="Disordered" evidence="20">
    <location>
        <begin position="1"/>
        <end position="139"/>
    </location>
</feature>
<evidence type="ECO:0000256" key="10">
    <source>
        <dbReference type="ARBA" id="ARBA00022989"/>
    </source>
</evidence>
<dbReference type="FunFam" id="2.10.25.10:FF:000021">
    <property type="entry name" value="Teneurin transmembrane protein 2"/>
    <property type="match status" value="1"/>
</dbReference>
<feature type="disulfide bond" evidence="19">
    <location>
        <begin position="645"/>
        <end position="655"/>
    </location>
</feature>
<feature type="compositionally biased region" description="Basic and acidic residues" evidence="20">
    <location>
        <begin position="73"/>
        <end position="87"/>
    </location>
</feature>
<proteinExistence type="inferred from homology"/>
<dbReference type="FunFam" id="2.60.120.260:FF:000008">
    <property type="entry name" value="teneurin-3 isoform X2"/>
    <property type="match status" value="1"/>
</dbReference>
<feature type="transmembrane region" description="Helical" evidence="21">
    <location>
        <begin position="225"/>
        <end position="250"/>
    </location>
</feature>
<dbReference type="Pfam" id="PF23538">
    <property type="entry name" value="Teneurin_ABD"/>
    <property type="match status" value="1"/>
</dbReference>
<dbReference type="Pfam" id="PF25021">
    <property type="entry name" value="TEN_NHL"/>
    <property type="match status" value="1"/>
</dbReference>
<keyword evidence="14" id="KW-0966">Cell projection</keyword>
<dbReference type="Pfam" id="PF23093">
    <property type="entry name" value="GBD_Tenm3"/>
    <property type="match status" value="1"/>
</dbReference>
<evidence type="ECO:0000256" key="3">
    <source>
        <dbReference type="ARBA" id="ARBA00009385"/>
    </source>
</evidence>
<dbReference type="GO" id="GO:0050839">
    <property type="term" value="F:cell adhesion molecule binding"/>
    <property type="evidence" value="ECO:0007669"/>
    <property type="project" value="TreeGrafter"/>
</dbReference>
<reference evidence="24" key="3">
    <citation type="submission" date="2025-09" db="UniProtKB">
        <authorList>
            <consortium name="Ensembl"/>
        </authorList>
    </citation>
    <scope>IDENTIFICATION</scope>
</reference>
<dbReference type="GO" id="GO:0046982">
    <property type="term" value="F:protein heterodimerization activity"/>
    <property type="evidence" value="ECO:0007669"/>
    <property type="project" value="TreeGrafter"/>
</dbReference>
<evidence type="ECO:0000256" key="2">
    <source>
        <dbReference type="ARBA" id="ARBA00004489"/>
    </source>
</evidence>
<evidence type="ECO:0000256" key="5">
    <source>
        <dbReference type="ARBA" id="ARBA00022536"/>
    </source>
</evidence>
<evidence type="ECO:0000313" key="25">
    <source>
        <dbReference type="Proteomes" id="UP000694402"/>
    </source>
</evidence>
<evidence type="ECO:0000256" key="13">
    <source>
        <dbReference type="ARBA" id="ARBA00023180"/>
    </source>
</evidence>
<evidence type="ECO:0000256" key="6">
    <source>
        <dbReference type="ARBA" id="ARBA00022692"/>
    </source>
</evidence>
<keyword evidence="7" id="KW-0677">Repeat</keyword>
<keyword evidence="6 21" id="KW-0812">Transmembrane</keyword>
<dbReference type="GO" id="GO:0030424">
    <property type="term" value="C:axon"/>
    <property type="evidence" value="ECO:0007669"/>
    <property type="project" value="UniProtKB-SubCell"/>
</dbReference>
<dbReference type="InterPro" id="IPR009471">
    <property type="entry name" value="Ten_N"/>
</dbReference>
<evidence type="ECO:0000256" key="14">
    <source>
        <dbReference type="ARBA" id="ARBA00023273"/>
    </source>
</evidence>
<evidence type="ECO:0000256" key="19">
    <source>
        <dbReference type="PROSITE-ProRule" id="PRU00076"/>
    </source>
</evidence>
<evidence type="ECO:0000256" key="11">
    <source>
        <dbReference type="ARBA" id="ARBA00023136"/>
    </source>
</evidence>
<dbReference type="GO" id="GO:0042803">
    <property type="term" value="F:protein homodimerization activity"/>
    <property type="evidence" value="ECO:0007669"/>
    <property type="project" value="TreeGrafter"/>
</dbReference>
<dbReference type="SMART" id="SM00181">
    <property type="entry name" value="EGF"/>
    <property type="match status" value="8"/>
</dbReference>
<dbReference type="InterPro" id="IPR056822">
    <property type="entry name" value="TEN_NHL"/>
</dbReference>
<dbReference type="Pfam" id="PF25020">
    <property type="entry name" value="TTR_TEN1-4"/>
    <property type="match status" value="1"/>
</dbReference>
<feature type="disulfide bond" evidence="19">
    <location>
        <begin position="666"/>
        <end position="675"/>
    </location>
</feature>
<keyword evidence="11 21" id="KW-0472">Membrane</keyword>
<dbReference type="NCBIfam" id="TIGR03696">
    <property type="entry name" value="Rhs_assc_core"/>
    <property type="match status" value="1"/>
</dbReference>
<evidence type="ECO:0000256" key="20">
    <source>
        <dbReference type="SAM" id="MobiDB-lite"/>
    </source>
</evidence>
<keyword evidence="25" id="KW-1185">Reference proteome</keyword>
<dbReference type="Gene3D" id="2.180.10.10">
    <property type="entry name" value="RHS repeat-associated core"/>
    <property type="match status" value="1"/>
</dbReference>
<keyword evidence="8" id="KW-0221">Differentiation</keyword>
<dbReference type="InterPro" id="IPR000742">
    <property type="entry name" value="EGF"/>
</dbReference>
<evidence type="ECO:0000256" key="21">
    <source>
        <dbReference type="SAM" id="Phobius"/>
    </source>
</evidence>
<dbReference type="InterPro" id="IPR057629">
    <property type="entry name" value="Teneurin1-4_GBD"/>
</dbReference>
<dbReference type="Pfam" id="PF15636">
    <property type="entry name" value="Tox-GHH"/>
    <property type="match status" value="1"/>
</dbReference>
<evidence type="ECO:0000313" key="24">
    <source>
        <dbReference type="Ensembl" id="ENSOTSP00005155367.1"/>
    </source>
</evidence>
<gene>
    <name evidence="24" type="primary">TENM3</name>
</gene>
<feature type="compositionally biased region" description="Polar residues" evidence="20">
    <location>
        <begin position="88"/>
        <end position="102"/>
    </location>
</feature>
<keyword evidence="10 21" id="KW-1133">Transmembrane helix</keyword>
<dbReference type="FunFam" id="2.180.10.10:FF:000004">
    <property type="entry name" value="Teneurin transmembrane protein 3"/>
    <property type="match status" value="1"/>
</dbReference>
<dbReference type="SUPFAM" id="SSF49464">
    <property type="entry name" value="Carboxypeptidase regulatory domain-like"/>
    <property type="match status" value="1"/>
</dbReference>
<evidence type="ECO:0000256" key="17">
    <source>
        <dbReference type="ARBA" id="ARBA00081435"/>
    </source>
</evidence>
<dbReference type="Gene3D" id="2.10.25.10">
    <property type="entry name" value="Laminin"/>
    <property type="match status" value="5"/>
</dbReference>
<keyword evidence="4" id="KW-1003">Cell membrane</keyword>
<evidence type="ECO:0000256" key="8">
    <source>
        <dbReference type="ARBA" id="ARBA00022782"/>
    </source>
</evidence>
<reference evidence="25" key="1">
    <citation type="journal article" date="2018" name="PLoS ONE">
        <title>Chinook salmon (Oncorhynchus tshawytscha) genome and transcriptome.</title>
        <authorList>
            <person name="Christensen K.A."/>
            <person name="Leong J.S."/>
            <person name="Sakhrani D."/>
            <person name="Biagi C.A."/>
            <person name="Minkley D.R."/>
            <person name="Withler R.E."/>
            <person name="Rondeau E.B."/>
            <person name="Koop B.F."/>
            <person name="Devlin R.H."/>
        </authorList>
    </citation>
    <scope>NUCLEOTIDE SEQUENCE [LARGE SCALE GENOMIC DNA]</scope>
</reference>
<dbReference type="GO" id="GO:0005886">
    <property type="term" value="C:plasma membrane"/>
    <property type="evidence" value="ECO:0007669"/>
    <property type="project" value="UniProtKB-SubCell"/>
</dbReference>
<comment type="similarity">
    <text evidence="3">Belongs to the tenascin family. Teneurin subfamily.</text>
</comment>
<keyword evidence="5 19" id="KW-0245">EGF-like domain</keyword>
<dbReference type="PANTHER" id="PTHR11219">
    <property type="entry name" value="TENEURIN AND N-ACETYLGLUCOSAMINE-1-PHOSPHODIESTER ALPHA-N-ACETYLGLUCOSAMINIDASE"/>
    <property type="match status" value="1"/>
</dbReference>
<dbReference type="InterPro" id="IPR006530">
    <property type="entry name" value="YD"/>
</dbReference>
<dbReference type="InterPro" id="IPR022385">
    <property type="entry name" value="Rhs_assc_core"/>
</dbReference>
<evidence type="ECO:0000256" key="7">
    <source>
        <dbReference type="ARBA" id="ARBA00022737"/>
    </source>
</evidence>
<evidence type="ECO:0000256" key="18">
    <source>
        <dbReference type="ARBA" id="ARBA00083960"/>
    </source>
</evidence>
<dbReference type="PROSITE" id="PS00022">
    <property type="entry name" value="EGF_1"/>
    <property type="match status" value="5"/>
</dbReference>
<reference evidence="24" key="2">
    <citation type="submission" date="2025-08" db="UniProtKB">
        <authorList>
            <consortium name="Ensembl"/>
        </authorList>
    </citation>
    <scope>IDENTIFICATION</scope>
</reference>
<dbReference type="FunFam" id="2.120.10.30:FF:000005">
    <property type="entry name" value="Teneurin transmembrane protein 4"/>
    <property type="match status" value="1"/>
</dbReference>
<dbReference type="Ensembl" id="ENSOTST00005173451.1">
    <property type="protein sequence ID" value="ENSOTSP00005155367.1"/>
    <property type="gene ID" value="ENSOTSG00005077789.1"/>
</dbReference>
<dbReference type="InterPro" id="IPR028916">
    <property type="entry name" value="Tox-GHH_dom"/>
</dbReference>
<evidence type="ECO:0000256" key="4">
    <source>
        <dbReference type="ARBA" id="ARBA00022475"/>
    </source>
</evidence>
<dbReference type="PROSITE" id="PS01186">
    <property type="entry name" value="EGF_2"/>
    <property type="match status" value="4"/>
</dbReference>
<evidence type="ECO:0000259" key="23">
    <source>
        <dbReference type="PROSITE" id="PS51361"/>
    </source>
</evidence>
<dbReference type="GO" id="GO:0007165">
    <property type="term" value="P:signal transduction"/>
    <property type="evidence" value="ECO:0007669"/>
    <property type="project" value="InterPro"/>
</dbReference>
<dbReference type="InterPro" id="IPR056823">
    <property type="entry name" value="TEN-like_YD-shell"/>
</dbReference>
<dbReference type="PROSITE" id="PS50026">
    <property type="entry name" value="EGF_3"/>
    <property type="match status" value="2"/>
</dbReference>
<dbReference type="GeneTree" id="ENSGT01030000234566"/>
<evidence type="ECO:0000256" key="16">
    <source>
        <dbReference type="ARBA" id="ARBA00077040"/>
    </source>
</evidence>
<feature type="compositionally biased region" description="Polar residues" evidence="20">
    <location>
        <begin position="47"/>
        <end position="56"/>
    </location>
</feature>
<keyword evidence="12 19" id="KW-1015">Disulfide bond</keyword>
<keyword evidence="9" id="KW-0130">Cell adhesion</keyword>
<evidence type="ECO:0000256" key="15">
    <source>
        <dbReference type="ARBA" id="ARBA00068161"/>
    </source>
</evidence>
<name>A0AAZ3SQF4_ONCTS</name>
<dbReference type="FunFam" id="2.120.10.30:FF:000003">
    <property type="entry name" value="Teneurin transmembrane protein 2"/>
    <property type="match status" value="1"/>
</dbReference>
<dbReference type="InterPro" id="IPR051216">
    <property type="entry name" value="Teneurin"/>
</dbReference>
<dbReference type="SUPFAM" id="SSF63825">
    <property type="entry name" value="YWTD domain"/>
    <property type="match status" value="1"/>
</dbReference>
<evidence type="ECO:0000256" key="12">
    <source>
        <dbReference type="ARBA" id="ARBA00023157"/>
    </source>
</evidence>
<dbReference type="InterPro" id="IPR008969">
    <property type="entry name" value="CarboxyPept-like_regulatory"/>
</dbReference>
<dbReference type="FunFam" id="2.10.25.10:FF:000026">
    <property type="entry name" value="Teneurin transmembrane protein 2"/>
    <property type="match status" value="1"/>
</dbReference>
<dbReference type="InterPro" id="IPR056820">
    <property type="entry name" value="TEN_TTR-like"/>
</dbReference>
<dbReference type="InterPro" id="IPR011042">
    <property type="entry name" value="6-blade_b-propeller_TolB-like"/>
</dbReference>
<dbReference type="Pfam" id="PF24329">
    <property type="entry name" value="FN-plug_TEN1-4"/>
    <property type="match status" value="1"/>
</dbReference>
<dbReference type="PROSITE" id="PS51361">
    <property type="entry name" value="TENEURIN_N"/>
    <property type="match status" value="1"/>
</dbReference>
<organism evidence="24 25">
    <name type="scientific">Oncorhynchus tshawytscha</name>
    <name type="common">Chinook salmon</name>
    <name type="synonym">Salmo tshawytscha</name>
    <dbReference type="NCBI Taxonomy" id="74940"/>
    <lineage>
        <taxon>Eukaryota</taxon>
        <taxon>Metazoa</taxon>
        <taxon>Chordata</taxon>
        <taxon>Craniata</taxon>
        <taxon>Vertebrata</taxon>
        <taxon>Euteleostomi</taxon>
        <taxon>Actinopterygii</taxon>
        <taxon>Neopterygii</taxon>
        <taxon>Teleostei</taxon>
        <taxon>Protacanthopterygii</taxon>
        <taxon>Salmoniformes</taxon>
        <taxon>Salmonidae</taxon>
        <taxon>Salmoninae</taxon>
        <taxon>Oncorhynchus</taxon>
    </lineage>
</organism>
<dbReference type="Pfam" id="PF25024">
    <property type="entry name" value="EGF_TEN"/>
    <property type="match status" value="1"/>
</dbReference>
<keyword evidence="13" id="KW-0325">Glycoprotein</keyword>
<comment type="subcellular location">
    <subcellularLocation>
        <location evidence="1">Cell membrane</location>
        <topology evidence="1">Single-pass membrane protein</topology>
    </subcellularLocation>
    <subcellularLocation>
        <location evidence="2">Cell projection</location>
        <location evidence="2">Axon</location>
    </subcellularLocation>
</comment>
<dbReference type="GO" id="GO:0007157">
    <property type="term" value="P:heterophilic cell-cell adhesion via plasma membrane cell adhesion molecules"/>
    <property type="evidence" value="ECO:0007669"/>
    <property type="project" value="TreeGrafter"/>
</dbReference>
<evidence type="ECO:0000256" key="1">
    <source>
        <dbReference type="ARBA" id="ARBA00004162"/>
    </source>
</evidence>
<dbReference type="NCBIfam" id="TIGR01643">
    <property type="entry name" value="YD_repeat_2x"/>
    <property type="match status" value="1"/>
</dbReference>
<feature type="domain" description="EGF-like" evidence="22">
    <location>
        <begin position="543"/>
        <end position="576"/>
    </location>
</feature>
<protein>
    <recommendedName>
        <fullName evidence="15">Teneurin-3</fullName>
    </recommendedName>
    <alternativeName>
        <fullName evidence="17">Protein Odd Oz/ten-m homolog 3</fullName>
    </alternativeName>
    <alternativeName>
        <fullName evidence="16">Tenascin-M3</fullName>
    </alternativeName>
    <alternativeName>
        <fullName evidence="18">Teneurin transmembrane protein 3</fullName>
    </alternativeName>
</protein>
<feature type="domain" description="EGF-like" evidence="22">
    <location>
        <begin position="641"/>
        <end position="676"/>
    </location>
</feature>
<evidence type="ECO:0000256" key="9">
    <source>
        <dbReference type="ARBA" id="ARBA00022889"/>
    </source>
</evidence>
<dbReference type="CDD" id="cd00054">
    <property type="entry name" value="EGF_CA"/>
    <property type="match status" value="2"/>
</dbReference>
<dbReference type="Proteomes" id="UP000694402">
    <property type="component" value="Unassembled WGS sequence"/>
</dbReference>
<feature type="compositionally biased region" description="Low complexity" evidence="20">
    <location>
        <begin position="117"/>
        <end position="130"/>
    </location>
</feature>
<dbReference type="Gene3D" id="2.120.10.30">
    <property type="entry name" value="TolB, C-terminal domain"/>
    <property type="match status" value="2"/>
</dbReference>
<accession>A0AAZ3SQF4</accession>
<comment type="caution">
    <text evidence="19">Lacks conserved residue(s) required for the propagation of feature annotation.</text>
</comment>
<feature type="domain" description="Teneurin N-terminal" evidence="23">
    <location>
        <begin position="1"/>
        <end position="225"/>
    </location>
</feature>
<feature type="disulfide bond" evidence="19">
    <location>
        <begin position="566"/>
        <end position="575"/>
    </location>
</feature>
<evidence type="ECO:0000259" key="22">
    <source>
        <dbReference type="PROSITE" id="PS50026"/>
    </source>
</evidence>
<dbReference type="InterPro" id="IPR057627">
    <property type="entry name" value="FN-plug_TEN1-4"/>
</dbReference>
<dbReference type="Gene3D" id="2.60.120.260">
    <property type="entry name" value="Galactose-binding domain-like"/>
    <property type="match status" value="1"/>
</dbReference>
<dbReference type="SUPFAM" id="SSF101898">
    <property type="entry name" value="NHL repeat"/>
    <property type="match status" value="1"/>
</dbReference>
<dbReference type="Pfam" id="PF06484">
    <property type="entry name" value="Ten_N"/>
    <property type="match status" value="1"/>
</dbReference>